<name>A0ABT6I7R6_9GAMM</name>
<dbReference type="InterPro" id="IPR010319">
    <property type="entry name" value="Transglutaminase-like_Cys_pept"/>
</dbReference>
<dbReference type="Proteomes" id="UP001162135">
    <property type="component" value="Unassembled WGS sequence"/>
</dbReference>
<reference evidence="1" key="2">
    <citation type="submission" date="2017-11" db="EMBL/GenBank/DDBJ databases">
        <authorList>
            <person name="Das S.K."/>
        </authorList>
    </citation>
    <scope>NUCLEOTIDE SEQUENCE</scope>
    <source>
        <strain evidence="1">S4-41</strain>
    </source>
</reference>
<dbReference type="PANTHER" id="PTHR39327">
    <property type="match status" value="1"/>
</dbReference>
<proteinExistence type="predicted"/>
<evidence type="ECO:0000313" key="1">
    <source>
        <dbReference type="EMBL" id="MDH4573775.1"/>
    </source>
</evidence>
<gene>
    <name evidence="1" type="ORF">CUR86_16005</name>
</gene>
<sequence>MRSTIIMIHPPFDSVAVQVATKAWPSGRPHVLLSIASGQAASIPETSPCRFHEVRCHSRRRMPSIAFPFPRLRRLAYWLLAVLPTTANATGFTYWDDPGATAVTLTREEFVAQASHRRGEGRLAFVNRVINNAARQQFEKVDTWKGFDRLVSDGYGDCEDFAIAKYQILIQAGTPASRLDFLAADDTLTPTYHAVLRYRQDDGSHLILDNLTPMMLPESRRTDLIPLVSFDANRAEHFRDGRFHAVDPARVVLGGQRLSERMPHLMDY</sequence>
<dbReference type="EMBL" id="PGFS01000001">
    <property type="protein sequence ID" value="MDH4573775.1"/>
    <property type="molecule type" value="Genomic_DNA"/>
</dbReference>
<protein>
    <recommendedName>
        <fullName evidence="3">Transglutaminase</fullName>
    </recommendedName>
</protein>
<keyword evidence="2" id="KW-1185">Reference proteome</keyword>
<evidence type="ECO:0000313" key="2">
    <source>
        <dbReference type="Proteomes" id="UP001162135"/>
    </source>
</evidence>
<dbReference type="PANTHER" id="PTHR39327:SF1">
    <property type="entry name" value="BLR5470 PROTEIN"/>
    <property type="match status" value="1"/>
</dbReference>
<dbReference type="Gene3D" id="3.10.620.30">
    <property type="match status" value="1"/>
</dbReference>
<accession>A0ABT6I7R6</accession>
<comment type="caution">
    <text evidence="1">The sequence shown here is derived from an EMBL/GenBank/DDBJ whole genome shotgun (WGS) entry which is preliminary data.</text>
</comment>
<dbReference type="Pfam" id="PF06035">
    <property type="entry name" value="Peptidase_C93"/>
    <property type="match status" value="1"/>
</dbReference>
<evidence type="ECO:0008006" key="3">
    <source>
        <dbReference type="Google" id="ProtNLM"/>
    </source>
</evidence>
<reference evidence="1" key="1">
    <citation type="journal article" date="2015" name="Antonie Van Leeuwenhoek">
        <title>Comparative 16S rRNA signatures and multilocus sequence analysis for the genus Salinicola and description of Salinicola acroporae sp. nov., isolated from coral Acropora digitifera.</title>
        <authorList>
            <person name="Lepcha R.T."/>
            <person name="Poddar A."/>
            <person name="Schumann P."/>
            <person name="Das S.K."/>
        </authorList>
    </citation>
    <scope>NUCLEOTIDE SEQUENCE</scope>
    <source>
        <strain evidence="1">S4-41</strain>
    </source>
</reference>
<organism evidence="1 2">
    <name type="scientific">Salinicola acroporae</name>
    <dbReference type="NCBI Taxonomy" id="1541440"/>
    <lineage>
        <taxon>Bacteria</taxon>
        <taxon>Pseudomonadati</taxon>
        <taxon>Pseudomonadota</taxon>
        <taxon>Gammaproteobacteria</taxon>
        <taxon>Oceanospirillales</taxon>
        <taxon>Halomonadaceae</taxon>
        <taxon>Salinicola</taxon>
    </lineage>
</organism>